<dbReference type="VEuPathDB" id="FungiDB:PADG_11976"/>
<gene>
    <name evidence="1" type="ORF">PADG_11976</name>
</gene>
<sequence>MDQPIDSLTRATSDTKGRRFGVLTISSKDIFEECPPLRTPLQKGLSQQIPARIPNACQFSSPDPWFPKSARISASPCALLIALNLICSDWGCCGKWDVKQSLVERLAQVWVLQRVASFDTEILRCQKHGRGRGRGRGPDVEGEDPWVMPGIDVWVGKGKKPLTLPNNSYVYGVESKTDTSTHSPQTVIASCGIRTHRTPSLNTLSIQLTRESRSKEK</sequence>
<name>A0A0A0HRL7_PARBD</name>
<organism evidence="1 2">
    <name type="scientific">Paracoccidioides brasiliensis (strain Pb18)</name>
    <dbReference type="NCBI Taxonomy" id="502780"/>
    <lineage>
        <taxon>Eukaryota</taxon>
        <taxon>Fungi</taxon>
        <taxon>Dikarya</taxon>
        <taxon>Ascomycota</taxon>
        <taxon>Pezizomycotina</taxon>
        <taxon>Eurotiomycetes</taxon>
        <taxon>Eurotiomycetidae</taxon>
        <taxon>Onygenales</taxon>
        <taxon>Ajellomycetaceae</taxon>
        <taxon>Paracoccidioides</taxon>
    </lineage>
</organism>
<keyword evidence="2" id="KW-1185">Reference proteome</keyword>
<proteinExistence type="predicted"/>
<dbReference type="RefSeq" id="XP_010761569.1">
    <property type="nucleotide sequence ID" value="XM_010763267.1"/>
</dbReference>
<evidence type="ECO:0000313" key="2">
    <source>
        <dbReference type="Proteomes" id="UP000001628"/>
    </source>
</evidence>
<evidence type="ECO:0000313" key="1">
    <source>
        <dbReference type="EMBL" id="KGM91839.1"/>
    </source>
</evidence>
<dbReference type="Proteomes" id="UP000001628">
    <property type="component" value="Unassembled WGS sequence"/>
</dbReference>
<reference evidence="1 2" key="1">
    <citation type="journal article" date="2011" name="PLoS Genet.">
        <title>Comparative genomic analysis of human fungal pathogens causing paracoccidioidomycosis.</title>
        <authorList>
            <person name="Desjardins C.A."/>
            <person name="Champion M.D."/>
            <person name="Holder J.W."/>
            <person name="Muszewska A."/>
            <person name="Goldberg J."/>
            <person name="Bailao A.M."/>
            <person name="Brigido M.M."/>
            <person name="Ferreira M.E."/>
            <person name="Garcia A.M."/>
            <person name="Grynberg M."/>
            <person name="Gujja S."/>
            <person name="Heiman D.I."/>
            <person name="Henn M.R."/>
            <person name="Kodira C.D."/>
            <person name="Leon-Narvaez H."/>
            <person name="Longo L.V."/>
            <person name="Ma L.J."/>
            <person name="Malavazi I."/>
            <person name="Matsuo A.L."/>
            <person name="Morais F.V."/>
            <person name="Pereira M."/>
            <person name="Rodriguez-Brito S."/>
            <person name="Sakthikumar S."/>
            <person name="Salem-Izacc S.M."/>
            <person name="Sykes S.M."/>
            <person name="Teixeira M.M."/>
            <person name="Vallejo M.C."/>
            <person name="Walter M.E."/>
            <person name="Yandava C."/>
            <person name="Young S."/>
            <person name="Zeng Q."/>
            <person name="Zucker J."/>
            <person name="Felipe M.S."/>
            <person name="Goldman G.H."/>
            <person name="Haas B.J."/>
            <person name="McEwen J.G."/>
            <person name="Nino-Vega G."/>
            <person name="Puccia R."/>
            <person name="San-Blas G."/>
            <person name="Soares C.M."/>
            <person name="Birren B.W."/>
            <person name="Cuomo C.A."/>
        </authorList>
    </citation>
    <scope>NUCLEOTIDE SEQUENCE [LARGE SCALE GENOMIC DNA]</scope>
    <source>
        <strain evidence="1 2">Pb18</strain>
    </source>
</reference>
<dbReference type="AlphaFoldDB" id="A0A0A0HRL7"/>
<accession>A0A0A0HRL7</accession>
<dbReference type="GeneID" id="22587873"/>
<dbReference type="EMBL" id="KN275963">
    <property type="protein sequence ID" value="KGM91839.1"/>
    <property type="molecule type" value="Genomic_DNA"/>
</dbReference>
<dbReference type="HOGENOM" id="CLU_1272656_0_0_1"/>
<dbReference type="InParanoid" id="A0A0A0HRL7"/>
<dbReference type="KEGG" id="pbn:PADG_11976"/>
<protein>
    <submittedName>
        <fullName evidence="1">Uncharacterized protein</fullName>
    </submittedName>
</protein>